<evidence type="ECO:0000256" key="7">
    <source>
        <dbReference type="HAMAP-Rule" id="MF_00570"/>
    </source>
</evidence>
<evidence type="ECO:0000256" key="5">
    <source>
        <dbReference type="ARBA" id="ARBA00022598"/>
    </source>
</evidence>
<dbReference type="GO" id="GO:0034355">
    <property type="term" value="P:NAD+ biosynthetic process via the salvage pathway"/>
    <property type="evidence" value="ECO:0007669"/>
    <property type="project" value="TreeGrafter"/>
</dbReference>
<dbReference type="AlphaFoldDB" id="A0A5C8CFU0"/>
<keyword evidence="11" id="KW-0808">Transferase</keyword>
<name>A0A5C8CFU0_9SPIR</name>
<keyword evidence="5 7" id="KW-0436">Ligase</keyword>
<evidence type="ECO:0000256" key="6">
    <source>
        <dbReference type="ARBA" id="ARBA00022642"/>
    </source>
</evidence>
<dbReference type="Pfam" id="PF17767">
    <property type="entry name" value="NAPRTase_N"/>
    <property type="match status" value="1"/>
</dbReference>
<dbReference type="SUPFAM" id="SSF51690">
    <property type="entry name" value="Nicotinate/Quinolinate PRTase C-terminal domain-like"/>
    <property type="match status" value="1"/>
</dbReference>
<evidence type="ECO:0000256" key="4">
    <source>
        <dbReference type="ARBA" id="ARBA00022553"/>
    </source>
</evidence>
<organism evidence="11 12">
    <name type="scientific">Brachyspira aalborgi</name>
    <dbReference type="NCBI Taxonomy" id="29522"/>
    <lineage>
        <taxon>Bacteria</taxon>
        <taxon>Pseudomonadati</taxon>
        <taxon>Spirochaetota</taxon>
        <taxon>Spirochaetia</taxon>
        <taxon>Brachyspirales</taxon>
        <taxon>Brachyspiraceae</taxon>
        <taxon>Brachyspira</taxon>
    </lineage>
</organism>
<dbReference type="InterPro" id="IPR006406">
    <property type="entry name" value="Nic_PRibTrfase"/>
</dbReference>
<dbReference type="SUPFAM" id="SSF54675">
    <property type="entry name" value="Nicotinate/Quinolinate PRTase N-terminal domain-like"/>
    <property type="match status" value="1"/>
</dbReference>
<evidence type="ECO:0000256" key="3">
    <source>
        <dbReference type="ARBA" id="ARBA00013236"/>
    </source>
</evidence>
<keyword evidence="6 7" id="KW-0662">Pyridine nucleotide biosynthesis</keyword>
<evidence type="ECO:0000256" key="8">
    <source>
        <dbReference type="RuleBase" id="RU003838"/>
    </source>
</evidence>
<dbReference type="NCBIfam" id="NF003704">
    <property type="entry name" value="PRK05321.1"/>
    <property type="match status" value="1"/>
</dbReference>
<reference evidence="11 12" key="1">
    <citation type="journal article" date="1992" name="Lakartidningen">
        <title>[Penicillin V and not amoxicillin is the first choice preparation in acute otitis].</title>
        <authorList>
            <person name="Kamme C."/>
            <person name="Lundgren K."/>
            <person name="Prellner K."/>
        </authorList>
    </citation>
    <scope>NUCLEOTIDE SEQUENCE [LARGE SCALE GENOMIC DNA]</scope>
    <source>
        <strain evidence="11 12">W1</strain>
    </source>
</reference>
<evidence type="ECO:0000256" key="2">
    <source>
        <dbReference type="ARBA" id="ARBA00010897"/>
    </source>
</evidence>
<dbReference type="InterPro" id="IPR040727">
    <property type="entry name" value="NAPRTase_N"/>
</dbReference>
<comment type="similarity">
    <text evidence="2 7 8">Belongs to the NAPRTase family.</text>
</comment>
<evidence type="ECO:0000259" key="10">
    <source>
        <dbReference type="Pfam" id="PF17767"/>
    </source>
</evidence>
<dbReference type="PANTHER" id="PTHR11098:SF1">
    <property type="entry name" value="NICOTINATE PHOSPHORIBOSYLTRANSFERASE"/>
    <property type="match status" value="1"/>
</dbReference>
<evidence type="ECO:0000256" key="1">
    <source>
        <dbReference type="ARBA" id="ARBA00004952"/>
    </source>
</evidence>
<dbReference type="InterPro" id="IPR007229">
    <property type="entry name" value="Nic_PRibTrfase-Fam"/>
</dbReference>
<comment type="pathway">
    <text evidence="1 7 8">Cofactor biosynthesis; NAD(+) biosynthesis; nicotinate D-ribonucleotide from nicotinate: step 1/1.</text>
</comment>
<keyword evidence="4 7" id="KW-0597">Phosphoprotein</keyword>
<dbReference type="Pfam" id="PF04095">
    <property type="entry name" value="NAPRTase"/>
    <property type="match status" value="1"/>
</dbReference>
<dbReference type="PANTHER" id="PTHR11098">
    <property type="entry name" value="NICOTINATE PHOSPHORIBOSYLTRANSFERASE"/>
    <property type="match status" value="1"/>
</dbReference>
<gene>
    <name evidence="7 11" type="primary">pncB</name>
    <name evidence="11" type="ORF">EPJ80_08190</name>
</gene>
<evidence type="ECO:0000313" key="11">
    <source>
        <dbReference type="EMBL" id="TXJ12129.1"/>
    </source>
</evidence>
<dbReference type="InterPro" id="IPR036068">
    <property type="entry name" value="Nicotinate_pribotase-like_C"/>
</dbReference>
<dbReference type="Gene3D" id="3.20.140.10">
    <property type="entry name" value="nicotinate phosphoribosyltransferase"/>
    <property type="match status" value="1"/>
</dbReference>
<dbReference type="Proteomes" id="UP000325116">
    <property type="component" value="Unassembled WGS sequence"/>
</dbReference>
<sequence>MKPIIISLLDTDLYKFTMQQCALRQFSNVWVRYVFKSRNILNWTYEMHEELLNQIKNFCSIHFNKEELDYLSSLRFIKRDYIEFLKLYKPLEEHIKALFNNNKLTVEIEGPWYQTILWEIPILSMISEIYYYYSVIKNNKKEKVYKQGEKNLKEKIENELIPMHEENKGFKFSEFGTRRRFSFNWQDKVIDILKKKIPKSCFVGTSNVYFAKKYDILAVGTNAHEYYQVGQALDKVRLAESQKFMLQSWVNEYRGDLGIALSDTLGTDKFLRDFDLYFAKLYDGIRHDSGDPIKWGYKVLNHYEKLRINPMTKTLLFSDSLDFERAYKIYKEFKDKTNITFGIGTFIMNDFKPIAKPLNIVMKLQSVNGKPVAKLSDDNGKTICEDKEFLHYLKIVSQE</sequence>
<feature type="domain" description="Nicotinate phosphoribosyltransferase N-terminal" evidence="10">
    <location>
        <begin position="9"/>
        <end position="127"/>
    </location>
</feature>
<dbReference type="InterPro" id="IPR041525">
    <property type="entry name" value="N/Namide_PRibTrfase"/>
</dbReference>
<comment type="function">
    <text evidence="7 8">Catalyzes the synthesis of beta-nicotinate D-ribonucleotide from nicotinate and 5-phospho-D-ribose 1-phosphate at the expense of ATP.</text>
</comment>
<comment type="caution">
    <text evidence="11">The sequence shown here is derived from an EMBL/GenBank/DDBJ whole genome shotgun (WGS) entry which is preliminary data.</text>
</comment>
<dbReference type="PIRSF" id="PIRSF000484">
    <property type="entry name" value="NAPRT"/>
    <property type="match status" value="1"/>
</dbReference>
<evidence type="ECO:0000313" key="12">
    <source>
        <dbReference type="Proteomes" id="UP000325116"/>
    </source>
</evidence>
<dbReference type="UniPathway" id="UPA00253">
    <property type="reaction ID" value="UER00457"/>
</dbReference>
<dbReference type="NCBIfam" id="TIGR01514">
    <property type="entry name" value="NAPRTase"/>
    <property type="match status" value="1"/>
</dbReference>
<evidence type="ECO:0000259" key="9">
    <source>
        <dbReference type="Pfam" id="PF04095"/>
    </source>
</evidence>
<dbReference type="RefSeq" id="WP_147758605.1">
    <property type="nucleotide sequence ID" value="NZ_SAXT01000005.1"/>
</dbReference>
<proteinExistence type="inferred from homology"/>
<feature type="modified residue" description="Phosphohistidine; by autocatalysis" evidence="7">
    <location>
        <position position="224"/>
    </location>
</feature>
<protein>
    <recommendedName>
        <fullName evidence="3 7">Nicotinate phosphoribosyltransferase</fullName>
        <shortName evidence="7">NAPRTase</shortName>
        <ecNumber evidence="3 7">6.3.4.21</ecNumber>
    </recommendedName>
</protein>
<dbReference type="EC" id="6.3.4.21" evidence="3 7"/>
<keyword evidence="11" id="KW-0328">Glycosyltransferase</keyword>
<dbReference type="GO" id="GO:0004516">
    <property type="term" value="F:nicotinate phosphoribosyltransferase activity"/>
    <property type="evidence" value="ECO:0007669"/>
    <property type="project" value="UniProtKB-UniRule"/>
</dbReference>
<comment type="PTM">
    <text evidence="7 8">Transiently phosphorylated on a His residue during the reaction cycle. Phosphorylation strongly increases the affinity for substrates and increases the rate of nicotinate D-ribonucleotide production. Dephosphorylation regenerates the low-affinity form of the enzyme, leading to product release.</text>
</comment>
<dbReference type="GO" id="GO:0005829">
    <property type="term" value="C:cytosol"/>
    <property type="evidence" value="ECO:0007669"/>
    <property type="project" value="TreeGrafter"/>
</dbReference>
<dbReference type="GO" id="GO:0016757">
    <property type="term" value="F:glycosyltransferase activity"/>
    <property type="evidence" value="ECO:0007669"/>
    <property type="project" value="UniProtKB-KW"/>
</dbReference>
<accession>A0A5C8CFU0</accession>
<dbReference type="EMBL" id="SAXT01000005">
    <property type="protein sequence ID" value="TXJ12129.1"/>
    <property type="molecule type" value="Genomic_DNA"/>
</dbReference>
<comment type="catalytic activity">
    <reaction evidence="7 8">
        <text>5-phospho-alpha-D-ribose 1-diphosphate + nicotinate + ATP + H2O = nicotinate beta-D-ribonucleotide + ADP + phosphate + diphosphate</text>
        <dbReference type="Rhea" id="RHEA:36163"/>
        <dbReference type="ChEBI" id="CHEBI:15377"/>
        <dbReference type="ChEBI" id="CHEBI:30616"/>
        <dbReference type="ChEBI" id="CHEBI:32544"/>
        <dbReference type="ChEBI" id="CHEBI:33019"/>
        <dbReference type="ChEBI" id="CHEBI:43474"/>
        <dbReference type="ChEBI" id="CHEBI:57502"/>
        <dbReference type="ChEBI" id="CHEBI:58017"/>
        <dbReference type="ChEBI" id="CHEBI:456216"/>
        <dbReference type="EC" id="6.3.4.21"/>
    </reaction>
</comment>
<feature type="domain" description="Nicotinate/nicotinamide phosphoribosyltransferase" evidence="9">
    <location>
        <begin position="170"/>
        <end position="394"/>
    </location>
</feature>
<dbReference type="HAMAP" id="MF_00570">
    <property type="entry name" value="NAPRTase"/>
    <property type="match status" value="1"/>
</dbReference>